<sequence>TRSQTCYSFASLLALLLDLIVLAFSLLSPLPALSAEVSVPVAIEDRVRAISESHRRESYHLVDRPDSSNSSPSFQFSTRIPIPRGKIARRNPTTPSTAGKLPSPISKSPRVRSIVDEKLLNHLVLRPWMNSFLGLIPQLVNPFTSLPFVLFLLVSLLLDFTSCPSPWLRGLSTLGYPSRLTAPTPSDQTWVSFACSLLRYFAQLVTVYSKPN</sequence>
<feature type="signal peptide" evidence="2">
    <location>
        <begin position="1"/>
        <end position="25"/>
    </location>
</feature>
<accession>A0A5A7Q1J4</accession>
<dbReference type="AlphaFoldDB" id="A0A5A7Q1J4"/>
<dbReference type="Proteomes" id="UP000325081">
    <property type="component" value="Unassembled WGS sequence"/>
</dbReference>
<protein>
    <submittedName>
        <fullName evidence="3">Aminoalcoholphosphotransferase</fullName>
    </submittedName>
</protein>
<feature type="chain" id="PRO_5023089034" evidence="2">
    <location>
        <begin position="26"/>
        <end position="212"/>
    </location>
</feature>
<gene>
    <name evidence="3" type="ORF">STAS_15610</name>
</gene>
<evidence type="ECO:0000256" key="1">
    <source>
        <dbReference type="SAM" id="MobiDB-lite"/>
    </source>
</evidence>
<feature type="non-terminal residue" evidence="3">
    <location>
        <position position="212"/>
    </location>
</feature>
<comment type="caution">
    <text evidence="3">The sequence shown here is derived from an EMBL/GenBank/DDBJ whole genome shotgun (WGS) entry which is preliminary data.</text>
</comment>
<proteinExistence type="predicted"/>
<evidence type="ECO:0000313" key="3">
    <source>
        <dbReference type="EMBL" id="GER39023.1"/>
    </source>
</evidence>
<dbReference type="EMBL" id="BKCP01005572">
    <property type="protein sequence ID" value="GER39023.1"/>
    <property type="molecule type" value="Genomic_DNA"/>
</dbReference>
<keyword evidence="2" id="KW-0732">Signal</keyword>
<organism evidence="3 4">
    <name type="scientific">Striga asiatica</name>
    <name type="common">Asiatic witchweed</name>
    <name type="synonym">Buchnera asiatica</name>
    <dbReference type="NCBI Taxonomy" id="4170"/>
    <lineage>
        <taxon>Eukaryota</taxon>
        <taxon>Viridiplantae</taxon>
        <taxon>Streptophyta</taxon>
        <taxon>Embryophyta</taxon>
        <taxon>Tracheophyta</taxon>
        <taxon>Spermatophyta</taxon>
        <taxon>Magnoliopsida</taxon>
        <taxon>eudicotyledons</taxon>
        <taxon>Gunneridae</taxon>
        <taxon>Pentapetalae</taxon>
        <taxon>asterids</taxon>
        <taxon>lamiids</taxon>
        <taxon>Lamiales</taxon>
        <taxon>Orobanchaceae</taxon>
        <taxon>Buchnereae</taxon>
        <taxon>Striga</taxon>
    </lineage>
</organism>
<evidence type="ECO:0000313" key="4">
    <source>
        <dbReference type="Proteomes" id="UP000325081"/>
    </source>
</evidence>
<feature type="region of interest" description="Disordered" evidence="1">
    <location>
        <begin position="86"/>
        <end position="105"/>
    </location>
</feature>
<dbReference type="GO" id="GO:0016740">
    <property type="term" value="F:transferase activity"/>
    <property type="evidence" value="ECO:0007669"/>
    <property type="project" value="UniProtKB-KW"/>
</dbReference>
<evidence type="ECO:0000256" key="2">
    <source>
        <dbReference type="SAM" id="SignalP"/>
    </source>
</evidence>
<reference evidence="4" key="1">
    <citation type="journal article" date="2019" name="Curr. Biol.">
        <title>Genome Sequence of Striga asiatica Provides Insight into the Evolution of Plant Parasitism.</title>
        <authorList>
            <person name="Yoshida S."/>
            <person name="Kim S."/>
            <person name="Wafula E.K."/>
            <person name="Tanskanen J."/>
            <person name="Kim Y.M."/>
            <person name="Honaas L."/>
            <person name="Yang Z."/>
            <person name="Spallek T."/>
            <person name="Conn C.E."/>
            <person name="Ichihashi Y."/>
            <person name="Cheong K."/>
            <person name="Cui S."/>
            <person name="Der J.P."/>
            <person name="Gundlach H."/>
            <person name="Jiao Y."/>
            <person name="Hori C."/>
            <person name="Ishida J.K."/>
            <person name="Kasahara H."/>
            <person name="Kiba T."/>
            <person name="Kim M.S."/>
            <person name="Koo N."/>
            <person name="Laohavisit A."/>
            <person name="Lee Y.H."/>
            <person name="Lumba S."/>
            <person name="McCourt P."/>
            <person name="Mortimer J.C."/>
            <person name="Mutuku J.M."/>
            <person name="Nomura T."/>
            <person name="Sasaki-Sekimoto Y."/>
            <person name="Seto Y."/>
            <person name="Wang Y."/>
            <person name="Wakatake T."/>
            <person name="Sakakibara H."/>
            <person name="Demura T."/>
            <person name="Yamaguchi S."/>
            <person name="Yoneyama K."/>
            <person name="Manabe R.I."/>
            <person name="Nelson D.C."/>
            <person name="Schulman A.H."/>
            <person name="Timko M.P."/>
            <person name="dePamphilis C.W."/>
            <person name="Choi D."/>
            <person name="Shirasu K."/>
        </authorList>
    </citation>
    <scope>NUCLEOTIDE SEQUENCE [LARGE SCALE GENOMIC DNA]</scope>
    <source>
        <strain evidence="4">cv. UVA1</strain>
    </source>
</reference>
<name>A0A5A7Q1J4_STRAF</name>
<keyword evidence="4" id="KW-1185">Reference proteome</keyword>
<keyword evidence="3" id="KW-0808">Transferase</keyword>
<feature type="non-terminal residue" evidence="3">
    <location>
        <position position="1"/>
    </location>
</feature>